<dbReference type="EMBL" id="AY084567">
    <property type="protein sequence ID" value="AAM61133.1"/>
    <property type="molecule type" value="mRNA"/>
</dbReference>
<protein>
    <recommendedName>
        <fullName evidence="2">Vesicle-fusing ATPase</fullName>
    </recommendedName>
</protein>
<dbReference type="Gene3D" id="2.40.40.20">
    <property type="match status" value="1"/>
</dbReference>
<reference evidence="1" key="3">
    <citation type="journal article" date="2006" name="Plant Mol. Biol.">
        <title>Features of Arabidopsis genes and genome discovered using full-length cDNAs.</title>
        <authorList>
            <person name="Alexandrov N.N."/>
            <person name="Troukhan M.E."/>
            <person name="Brover V.V."/>
            <person name="Tatarinova T."/>
            <person name="Flavell R.B."/>
            <person name="Feldmann K.A."/>
        </authorList>
    </citation>
    <scope>NUCLEOTIDE SEQUENCE</scope>
</reference>
<accession>Q8LFY6</accession>
<evidence type="ECO:0000313" key="1">
    <source>
        <dbReference type="EMBL" id="AAM61133.1"/>
    </source>
</evidence>
<organism evidence="1">
    <name type="scientific">Arabidopsis thaliana</name>
    <name type="common">Mouse-ear cress</name>
    <dbReference type="NCBI Taxonomy" id="3702"/>
    <lineage>
        <taxon>Eukaryota</taxon>
        <taxon>Viridiplantae</taxon>
        <taxon>Streptophyta</taxon>
        <taxon>Embryophyta</taxon>
        <taxon>Tracheophyta</taxon>
        <taxon>Spermatophyta</taxon>
        <taxon>Magnoliopsida</taxon>
        <taxon>eudicotyledons</taxon>
        <taxon>Gunneridae</taxon>
        <taxon>Pentapetalae</taxon>
        <taxon>rosids</taxon>
        <taxon>malvids</taxon>
        <taxon>Brassicales</taxon>
        <taxon>Brassicaceae</taxon>
        <taxon>Camelineae</taxon>
        <taxon>Arabidopsis</taxon>
    </lineage>
</organism>
<evidence type="ECO:0008006" key="2">
    <source>
        <dbReference type="Google" id="ProtNLM"/>
    </source>
</evidence>
<sequence length="69" mass="7728">MADSSYSFVMKMTVKTTPASDLALTNLAYCSPFDLHRFAVPETADLFLANVGEVFVLSISYPFFIHLQF</sequence>
<dbReference type="AlphaFoldDB" id="Q8LFY6"/>
<proteinExistence type="evidence at transcript level"/>
<reference evidence="1" key="1">
    <citation type="journal article" date="2002" name="Genome Biol.">
        <title>Full-length messenger RNA sequences greatly improve genome annotation.</title>
        <authorList>
            <person name="Haas B.J."/>
            <person name="Volfovsky N."/>
            <person name="Town C.D."/>
            <person name="Troukhan M."/>
            <person name="Alexandrov N."/>
            <person name="Feldmann K.A."/>
            <person name="Flavell R.B."/>
            <person name="White O."/>
            <person name="Salzberg S.L."/>
        </authorList>
    </citation>
    <scope>NUCLEOTIDE SEQUENCE</scope>
</reference>
<name>Q8LFY6_ARATH</name>
<reference evidence="1" key="2">
    <citation type="submission" date="2002-03" db="EMBL/GenBank/DDBJ databases">
        <authorList>
            <person name="Brover V."/>
            <person name="Troukhan M."/>
            <person name="Alexandrov N."/>
            <person name="Lu Y.-P."/>
            <person name="Flavell R."/>
            <person name="Feldmann K."/>
        </authorList>
    </citation>
    <scope>NUCLEOTIDE SEQUENCE</scope>
</reference>